<evidence type="ECO:0000313" key="2">
    <source>
        <dbReference type="Proteomes" id="UP000240638"/>
    </source>
</evidence>
<dbReference type="AlphaFoldDB" id="A0A2T3XXB9"/>
<comment type="caution">
    <text evidence="1">The sequence shown here is derived from an EMBL/GenBank/DDBJ whole genome shotgun (WGS) entry which is preliminary data.</text>
</comment>
<keyword evidence="1" id="KW-0238">DNA-binding</keyword>
<name>A0A2T3XXB9_9BURK</name>
<dbReference type="RefSeq" id="WP_107150559.1">
    <property type="nucleotide sequence ID" value="NZ_PYUC01000004.1"/>
</dbReference>
<dbReference type="EMBL" id="PYUC01000004">
    <property type="protein sequence ID" value="PTB21142.1"/>
    <property type="molecule type" value="Genomic_DNA"/>
</dbReference>
<proteinExistence type="predicted"/>
<protein>
    <submittedName>
        <fullName evidence="1">DNA-binding protein</fullName>
    </submittedName>
</protein>
<gene>
    <name evidence="1" type="ORF">C9I57_10605</name>
</gene>
<dbReference type="Proteomes" id="UP000240638">
    <property type="component" value="Unassembled WGS sequence"/>
</dbReference>
<dbReference type="GO" id="GO:0003677">
    <property type="term" value="F:DNA binding"/>
    <property type="evidence" value="ECO:0007669"/>
    <property type="project" value="UniProtKB-KW"/>
</dbReference>
<accession>A0A2T3XXB9</accession>
<organism evidence="1 2">
    <name type="scientific">Trinickia symbiotica</name>
    <dbReference type="NCBI Taxonomy" id="863227"/>
    <lineage>
        <taxon>Bacteria</taxon>
        <taxon>Pseudomonadati</taxon>
        <taxon>Pseudomonadota</taxon>
        <taxon>Betaproteobacteria</taxon>
        <taxon>Burkholderiales</taxon>
        <taxon>Burkholderiaceae</taxon>
        <taxon>Trinickia</taxon>
    </lineage>
</organism>
<evidence type="ECO:0000313" key="1">
    <source>
        <dbReference type="EMBL" id="PTB21142.1"/>
    </source>
</evidence>
<sequence length="174" mass="18765">MEYTFTLKYQLHDGHGDPDDLMERLGAAGCEDALVGMGQSGRVALEFAREATSAEAAFVSALADVRRALPGARLIEAMPDFVGLTDAAEVIGVTRQNMRKLMISHAKNFPAPVHCGTTAIWHLADILSWLQTRGTYELKAGLFEVSATAMQINLAKAVRQAIPGVQRQVGELVA</sequence>
<reference evidence="1 2" key="1">
    <citation type="submission" date="2018-03" db="EMBL/GenBank/DDBJ databases">
        <title>Whole genome analyses suggest that Burkholderia sensu lato contains two further novel genera in the rhizoxinica-symbiotica group Mycetohabitans gen. nov., and Trinickia gen. nov.: implications for the evolution of diazotrophy and nodulation in the Burkholderiaceae.</title>
        <authorList>
            <person name="Estrada De Los Santos P."/>
            <person name="Palmer M."/>
            <person name="Chavez-Ramirez B."/>
            <person name="Steenkamp E.T."/>
            <person name="Hirsch A.M."/>
            <person name="Manyaka P."/>
            <person name="Maluk M."/>
            <person name="Lafos M."/>
            <person name="Crook M."/>
            <person name="Gross E."/>
            <person name="Simon M.F."/>
            <person name="Bueno Dos Reis Junior F."/>
            <person name="Poole P.S."/>
            <person name="Venter S.N."/>
            <person name="James E.K."/>
        </authorList>
    </citation>
    <scope>NUCLEOTIDE SEQUENCE [LARGE SCALE GENOMIC DNA]</scope>
    <source>
        <strain evidence="1 2">JPY-366</strain>
    </source>
</reference>